<dbReference type="Pfam" id="PF00060">
    <property type="entry name" value="Lig_chan"/>
    <property type="match status" value="1"/>
</dbReference>
<protein>
    <submittedName>
        <fullName evidence="13">Glutamate receptor-like protein</fullName>
    </submittedName>
</protein>
<dbReference type="GO" id="GO:0015276">
    <property type="term" value="F:ligand-gated monoatomic ion channel activity"/>
    <property type="evidence" value="ECO:0007669"/>
    <property type="project" value="InterPro"/>
</dbReference>
<gene>
    <name evidence="13" type="ORF">O6P43_002901</name>
</gene>
<keyword evidence="2" id="KW-0813">Transport</keyword>
<evidence type="ECO:0000256" key="4">
    <source>
        <dbReference type="ARBA" id="ARBA00022989"/>
    </source>
</evidence>
<evidence type="ECO:0000256" key="2">
    <source>
        <dbReference type="ARBA" id="ARBA00022448"/>
    </source>
</evidence>
<dbReference type="AlphaFoldDB" id="A0AAD7VL60"/>
<sequence>MKEGFTQFVKVKWNTQTDKYDVTGFCIDVFNAVLQVLPFKVYPQFEPFVNGTKTNAKSAGTYTQLLHQVPQKYDAVVGDVTIVADRAAYVDFTQPYTETGVRMIVRVQHGKHINMWIFLRPFSWDLWLTLTLVCVFIGVVIRIMEQNVNMSELDGSSSSPQREQLTAISILWLPLSQAVIPQRELVAKNCSRFVLVVWLILACVLMQSYTASLSSILTIDRLKPNYLTTNELIRKGYQVGYQNGSFVGEQFLKQRLKFDQTKLKPLDTISDYHHALRNGIVEAIYDEIPYIKAFPCNSSLTSFFSRAILNVTQSDVLDQIEKKYFGSNNWVLQAQDDPGQFSSDSPTPSLTAHCFAGLFMLTGIATFLALLVSESFIRQKPIVMANNYRQRYLDERQVGSIDEGNIVDGDGQLQEDDNVETPQAQILLITTATNASSEEN</sequence>
<dbReference type="Proteomes" id="UP001163823">
    <property type="component" value="Chromosome 2"/>
</dbReference>
<evidence type="ECO:0000256" key="5">
    <source>
        <dbReference type="ARBA" id="ARBA00023065"/>
    </source>
</evidence>
<evidence type="ECO:0000313" key="14">
    <source>
        <dbReference type="Proteomes" id="UP001163823"/>
    </source>
</evidence>
<evidence type="ECO:0000256" key="7">
    <source>
        <dbReference type="ARBA" id="ARBA00023170"/>
    </source>
</evidence>
<dbReference type="Gene3D" id="3.40.190.10">
    <property type="entry name" value="Periplasmic binding protein-like II"/>
    <property type="match status" value="1"/>
</dbReference>
<accession>A0AAD7VL60</accession>
<dbReference type="InterPro" id="IPR019594">
    <property type="entry name" value="Glu/Gly-bd"/>
</dbReference>
<dbReference type="InterPro" id="IPR001320">
    <property type="entry name" value="Iontro_rcpt_C"/>
</dbReference>
<feature type="transmembrane region" description="Helical" evidence="11">
    <location>
        <begin position="193"/>
        <end position="217"/>
    </location>
</feature>
<dbReference type="SMART" id="SM00079">
    <property type="entry name" value="PBPe"/>
    <property type="match status" value="1"/>
</dbReference>
<evidence type="ECO:0000256" key="9">
    <source>
        <dbReference type="ARBA" id="ARBA00023286"/>
    </source>
</evidence>
<reference evidence="13" key="1">
    <citation type="journal article" date="2023" name="Science">
        <title>Elucidation of the pathway for biosynthesis of saponin adjuvants from the soapbark tree.</title>
        <authorList>
            <person name="Reed J."/>
            <person name="Orme A."/>
            <person name="El-Demerdash A."/>
            <person name="Owen C."/>
            <person name="Martin L.B.B."/>
            <person name="Misra R.C."/>
            <person name="Kikuchi S."/>
            <person name="Rejzek M."/>
            <person name="Martin A.C."/>
            <person name="Harkess A."/>
            <person name="Leebens-Mack J."/>
            <person name="Louveau T."/>
            <person name="Stephenson M.J."/>
            <person name="Osbourn A."/>
        </authorList>
    </citation>
    <scope>NUCLEOTIDE SEQUENCE</scope>
    <source>
        <strain evidence="13">S10</strain>
    </source>
</reference>
<keyword evidence="9" id="KW-1071">Ligand-gated ion channel</keyword>
<dbReference type="InterPro" id="IPR015683">
    <property type="entry name" value="Ionotropic_Glu_rcpt"/>
</dbReference>
<dbReference type="GO" id="GO:0016020">
    <property type="term" value="C:membrane"/>
    <property type="evidence" value="ECO:0007669"/>
    <property type="project" value="UniProtKB-SubCell"/>
</dbReference>
<evidence type="ECO:0000259" key="12">
    <source>
        <dbReference type="SMART" id="SM00079"/>
    </source>
</evidence>
<keyword evidence="7 13" id="KW-0675">Receptor</keyword>
<organism evidence="13 14">
    <name type="scientific">Quillaja saponaria</name>
    <name type="common">Soap bark tree</name>
    <dbReference type="NCBI Taxonomy" id="32244"/>
    <lineage>
        <taxon>Eukaryota</taxon>
        <taxon>Viridiplantae</taxon>
        <taxon>Streptophyta</taxon>
        <taxon>Embryophyta</taxon>
        <taxon>Tracheophyta</taxon>
        <taxon>Spermatophyta</taxon>
        <taxon>Magnoliopsida</taxon>
        <taxon>eudicotyledons</taxon>
        <taxon>Gunneridae</taxon>
        <taxon>Pentapetalae</taxon>
        <taxon>rosids</taxon>
        <taxon>fabids</taxon>
        <taxon>Fabales</taxon>
        <taxon>Quillajaceae</taxon>
        <taxon>Quillaja</taxon>
    </lineage>
</organism>
<dbReference type="KEGG" id="qsa:O6P43_002901"/>
<keyword evidence="8" id="KW-0325">Glycoprotein</keyword>
<name>A0AAD7VL60_QUISA</name>
<evidence type="ECO:0000256" key="11">
    <source>
        <dbReference type="SAM" id="Phobius"/>
    </source>
</evidence>
<evidence type="ECO:0000256" key="3">
    <source>
        <dbReference type="ARBA" id="ARBA00022692"/>
    </source>
</evidence>
<dbReference type="PANTHER" id="PTHR18966">
    <property type="entry name" value="IONOTROPIC GLUTAMATE RECEPTOR"/>
    <property type="match status" value="1"/>
</dbReference>
<dbReference type="EMBL" id="JARAOO010000002">
    <property type="protein sequence ID" value="KAJ7979509.1"/>
    <property type="molecule type" value="Genomic_DNA"/>
</dbReference>
<comment type="subcellular location">
    <subcellularLocation>
        <location evidence="1">Membrane</location>
        <topology evidence="1">Multi-pass membrane protein</topology>
    </subcellularLocation>
</comment>
<evidence type="ECO:0000256" key="6">
    <source>
        <dbReference type="ARBA" id="ARBA00023136"/>
    </source>
</evidence>
<dbReference type="Pfam" id="PF10613">
    <property type="entry name" value="Lig_chan-Glu_bd"/>
    <property type="match status" value="1"/>
</dbReference>
<keyword evidence="6 11" id="KW-0472">Membrane</keyword>
<evidence type="ECO:0000256" key="10">
    <source>
        <dbReference type="ARBA" id="ARBA00023303"/>
    </source>
</evidence>
<evidence type="ECO:0000256" key="1">
    <source>
        <dbReference type="ARBA" id="ARBA00004141"/>
    </source>
</evidence>
<feature type="transmembrane region" description="Helical" evidence="11">
    <location>
        <begin position="350"/>
        <end position="372"/>
    </location>
</feature>
<proteinExistence type="predicted"/>
<keyword evidence="14" id="KW-1185">Reference proteome</keyword>
<feature type="transmembrane region" description="Helical" evidence="11">
    <location>
        <begin position="124"/>
        <end position="144"/>
    </location>
</feature>
<keyword evidence="5" id="KW-0406">Ion transport</keyword>
<keyword evidence="4 11" id="KW-1133">Transmembrane helix</keyword>
<feature type="domain" description="Ionotropic glutamate receptor C-terminal" evidence="12">
    <location>
        <begin position="2"/>
        <end position="327"/>
    </location>
</feature>
<dbReference type="SUPFAM" id="SSF53850">
    <property type="entry name" value="Periplasmic binding protein-like II"/>
    <property type="match status" value="1"/>
</dbReference>
<keyword evidence="10" id="KW-0407">Ion channel</keyword>
<evidence type="ECO:0000313" key="13">
    <source>
        <dbReference type="EMBL" id="KAJ7979509.1"/>
    </source>
</evidence>
<comment type="caution">
    <text evidence="13">The sequence shown here is derived from an EMBL/GenBank/DDBJ whole genome shotgun (WGS) entry which is preliminary data.</text>
</comment>
<evidence type="ECO:0000256" key="8">
    <source>
        <dbReference type="ARBA" id="ARBA00023180"/>
    </source>
</evidence>
<keyword evidence="3 11" id="KW-0812">Transmembrane</keyword>
<dbReference type="Gene3D" id="1.10.287.70">
    <property type="match status" value="1"/>
</dbReference>